<dbReference type="Pfam" id="PF22599">
    <property type="entry name" value="SecDF_P1_head"/>
    <property type="match status" value="1"/>
</dbReference>
<dbReference type="STRING" id="222136.BBW65_02660"/>
<feature type="domain" description="SecDF P1 head subdomain" evidence="13">
    <location>
        <begin position="224"/>
        <end position="328"/>
    </location>
</feature>
<gene>
    <name evidence="10" type="primary">secD</name>
    <name evidence="14" type="ORF">BBW65_02660</name>
</gene>
<protein>
    <recommendedName>
        <fullName evidence="10">Protein translocase subunit SecD</fullName>
    </recommendedName>
</protein>
<dbReference type="GO" id="GO:0065002">
    <property type="term" value="P:intracellular protein transmembrane transport"/>
    <property type="evidence" value="ECO:0007669"/>
    <property type="project" value="UniProtKB-UniRule"/>
</dbReference>
<dbReference type="FunFam" id="3.30.1360.200:FF:000002">
    <property type="entry name" value="Preprotein translocase subunit SecD"/>
    <property type="match status" value="1"/>
</dbReference>
<dbReference type="InterPro" id="IPR005791">
    <property type="entry name" value="SecD"/>
</dbReference>
<dbReference type="GO" id="GO:0015450">
    <property type="term" value="F:protein-transporting ATPase activity"/>
    <property type="evidence" value="ECO:0007669"/>
    <property type="project" value="InterPro"/>
</dbReference>
<evidence type="ECO:0000256" key="10">
    <source>
        <dbReference type="HAMAP-Rule" id="MF_01463"/>
    </source>
</evidence>
<feature type="transmembrane region" description="Helical" evidence="10">
    <location>
        <begin position="400"/>
        <end position="420"/>
    </location>
</feature>
<dbReference type="InterPro" id="IPR048631">
    <property type="entry name" value="SecD_1st"/>
</dbReference>
<organism evidence="14 15">
    <name type="scientific">Helicobacter enhydrae</name>
    <dbReference type="NCBI Taxonomy" id="222136"/>
    <lineage>
        <taxon>Bacteria</taxon>
        <taxon>Pseudomonadati</taxon>
        <taxon>Campylobacterota</taxon>
        <taxon>Epsilonproteobacteria</taxon>
        <taxon>Campylobacterales</taxon>
        <taxon>Helicobacteraceae</taxon>
        <taxon>Helicobacter</taxon>
    </lineage>
</organism>
<dbReference type="InterPro" id="IPR055344">
    <property type="entry name" value="SecD_SecF_C_bact"/>
</dbReference>
<feature type="transmembrane region" description="Helical" evidence="10">
    <location>
        <begin position="473"/>
        <end position="497"/>
    </location>
</feature>
<evidence type="ECO:0000256" key="2">
    <source>
        <dbReference type="ARBA" id="ARBA00022448"/>
    </source>
</evidence>
<sequence>MNWRLIIFGISAIFGLVFSVPSFFQNVGGPKINLGLDLQGGLTLLLDVKTQNAVVAKYKAIATMVAYEAKEQKILLDHLKASEESVSFELLDTDDVGKMMELLQQNQGLEITQNSNQFVGVFTQEEQNKIKQSAIDQAISTIRNRLDLFGLAEPSVTRQGKENILVQLPGIKTQEDEKRAIDLISRSAHLEMMAVDEERNMRVDQMSESEAQRYGDVILQYVGSPSKLLLKAVPIIDGAMITDANVAYDQNSQPIVAFSLDSKGAKLFAEFSGNNVGKRMAIVLDRQVFSAPVIRERIGGGSGQISGNFTPQEAGDLAIALRSGALSAPVEIVEKRSVGPSLGADSIRASMIALFSGFALVLAFMIVYYSVAGVIAVGALLVNILLIVAIMAILGATLTLPGMAGIVLTVGMAVDANIIINERIREALYEGNSIKQAIALGYENASRAIFDSNITTLIAAFLLYAYGTGTIKGFAITMAIGIIVSILTAIVGTHGIYEALYKKMQKNPSFWFGVRRNINGTH</sequence>
<feature type="transmembrane region" description="Helical" evidence="10">
    <location>
        <begin position="448"/>
        <end position="467"/>
    </location>
</feature>
<evidence type="ECO:0000259" key="12">
    <source>
        <dbReference type="Pfam" id="PF21760"/>
    </source>
</evidence>
<dbReference type="RefSeq" id="WP_066339322.1">
    <property type="nucleotide sequence ID" value="NZ_CP016503.1"/>
</dbReference>
<feature type="transmembrane region" description="Helical" evidence="10">
    <location>
        <begin position="374"/>
        <end position="394"/>
    </location>
</feature>
<dbReference type="OrthoDB" id="9805019at2"/>
<evidence type="ECO:0000256" key="6">
    <source>
        <dbReference type="ARBA" id="ARBA00022927"/>
    </source>
</evidence>
<keyword evidence="3 10" id="KW-1003">Cell membrane</keyword>
<keyword evidence="6 10" id="KW-0653">Protein transport</keyword>
<dbReference type="Pfam" id="PF21760">
    <property type="entry name" value="SecD_1st"/>
    <property type="match status" value="1"/>
</dbReference>
<evidence type="ECO:0000256" key="4">
    <source>
        <dbReference type="ARBA" id="ARBA00022519"/>
    </source>
</evidence>
<comment type="subunit">
    <text evidence="10">Forms a complex with SecF. Part of the essential Sec protein translocation apparatus which comprises SecA, SecYEG and auxiliary proteins SecDF. Other proteins may also be involved.</text>
</comment>
<evidence type="ECO:0000256" key="1">
    <source>
        <dbReference type="ARBA" id="ARBA00004651"/>
    </source>
</evidence>
<evidence type="ECO:0000256" key="5">
    <source>
        <dbReference type="ARBA" id="ARBA00022692"/>
    </source>
</evidence>
<evidence type="ECO:0000313" key="14">
    <source>
        <dbReference type="EMBL" id="ANV97769.1"/>
    </source>
</evidence>
<dbReference type="NCBIfam" id="TIGR00916">
    <property type="entry name" value="2A0604s01"/>
    <property type="match status" value="1"/>
</dbReference>
<evidence type="ECO:0000256" key="9">
    <source>
        <dbReference type="ARBA" id="ARBA00023136"/>
    </source>
</evidence>
<evidence type="ECO:0000256" key="8">
    <source>
        <dbReference type="ARBA" id="ARBA00023010"/>
    </source>
</evidence>
<dbReference type="GO" id="GO:0043952">
    <property type="term" value="P:protein transport by the Sec complex"/>
    <property type="evidence" value="ECO:0007669"/>
    <property type="project" value="UniProtKB-UniRule"/>
</dbReference>
<reference evidence="15" key="1">
    <citation type="submission" date="2016-07" db="EMBL/GenBank/DDBJ databases">
        <authorList>
            <person name="Florea S."/>
            <person name="Webb J.S."/>
            <person name="Jaromczyk J."/>
            <person name="Schardl C.L."/>
        </authorList>
    </citation>
    <scope>NUCLEOTIDE SEQUENCE [LARGE SCALE GENOMIC DNA]</scope>
    <source>
        <strain evidence="15">MIT 01-6242</strain>
    </source>
</reference>
<dbReference type="HAMAP" id="MF_01463_B">
    <property type="entry name" value="SecD_B"/>
    <property type="match status" value="1"/>
</dbReference>
<evidence type="ECO:0000313" key="15">
    <source>
        <dbReference type="Proteomes" id="UP000092884"/>
    </source>
</evidence>
<dbReference type="EMBL" id="CP016503">
    <property type="protein sequence ID" value="ANV97769.1"/>
    <property type="molecule type" value="Genomic_DNA"/>
</dbReference>
<dbReference type="InterPro" id="IPR022813">
    <property type="entry name" value="SecD/SecF_arch_bac"/>
</dbReference>
<comment type="function">
    <text evidence="10">Part of the Sec protein translocase complex. Interacts with the SecYEG preprotein conducting channel. SecDF uses the proton motive force (PMF) to complete protein translocation after the ATP-dependent function of SecA.</text>
</comment>
<dbReference type="PANTHER" id="PTHR30081:SF1">
    <property type="entry name" value="PROTEIN TRANSLOCASE SUBUNIT SECD"/>
    <property type="match status" value="1"/>
</dbReference>
<dbReference type="PANTHER" id="PTHR30081">
    <property type="entry name" value="PROTEIN-EXPORT MEMBRANE PROTEIN SEC"/>
    <property type="match status" value="1"/>
</dbReference>
<keyword evidence="4" id="KW-0997">Cell inner membrane</keyword>
<dbReference type="Pfam" id="PF02355">
    <property type="entry name" value="SecD_SecF_C"/>
    <property type="match status" value="1"/>
</dbReference>
<feature type="domain" description="Protein translocase subunit SecDF P1" evidence="12">
    <location>
        <begin position="135"/>
        <end position="197"/>
    </location>
</feature>
<feature type="transmembrane region" description="Helical" evidence="10">
    <location>
        <begin position="347"/>
        <end position="367"/>
    </location>
</feature>
<accession>A0A1B1U4U1</accession>
<comment type="similarity">
    <text evidence="10">Belongs to the SecD/SecF family. SecD subfamily.</text>
</comment>
<dbReference type="InterPro" id="IPR001036">
    <property type="entry name" value="Acrflvin-R"/>
</dbReference>
<evidence type="ECO:0000259" key="13">
    <source>
        <dbReference type="Pfam" id="PF22599"/>
    </source>
</evidence>
<keyword evidence="2 10" id="KW-0813">Transport</keyword>
<dbReference type="KEGG" id="het:BBW65_02660"/>
<dbReference type="InterPro" id="IPR048634">
    <property type="entry name" value="SecD_SecF_C"/>
</dbReference>
<dbReference type="SUPFAM" id="SSF82866">
    <property type="entry name" value="Multidrug efflux transporter AcrB transmembrane domain"/>
    <property type="match status" value="1"/>
</dbReference>
<dbReference type="Proteomes" id="UP000092884">
    <property type="component" value="Chromosome"/>
</dbReference>
<name>A0A1B1U4U1_9HELI</name>
<dbReference type="InterPro" id="IPR054384">
    <property type="entry name" value="SecDF_P1_head"/>
</dbReference>
<dbReference type="AlphaFoldDB" id="A0A1B1U4U1"/>
<keyword evidence="5 10" id="KW-0812">Transmembrane</keyword>
<feature type="domain" description="Protein export membrane protein SecD/SecF C-terminal" evidence="11">
    <location>
        <begin position="330"/>
        <end position="499"/>
    </location>
</feature>
<comment type="caution">
    <text evidence="10">Lacks conserved residue(s) required for the propagation of feature annotation.</text>
</comment>
<proteinExistence type="inferred from homology"/>
<dbReference type="FunFam" id="1.20.1640.10:FF:000004">
    <property type="entry name" value="Protein translocase subunit SecD"/>
    <property type="match status" value="1"/>
</dbReference>
<evidence type="ECO:0000256" key="7">
    <source>
        <dbReference type="ARBA" id="ARBA00022989"/>
    </source>
</evidence>
<keyword evidence="9 10" id="KW-0472">Membrane</keyword>
<keyword evidence="15" id="KW-1185">Reference proteome</keyword>
<evidence type="ECO:0000259" key="11">
    <source>
        <dbReference type="Pfam" id="PF02355"/>
    </source>
</evidence>
<comment type="subcellular location">
    <subcellularLocation>
        <location evidence="1 10">Cell membrane</location>
        <topology evidence="1 10">Multi-pass membrane protein</topology>
    </subcellularLocation>
</comment>
<dbReference type="Gene3D" id="3.30.70.3400">
    <property type="match status" value="1"/>
</dbReference>
<keyword evidence="7 10" id="KW-1133">Transmembrane helix</keyword>
<evidence type="ECO:0000256" key="3">
    <source>
        <dbReference type="ARBA" id="ARBA00022475"/>
    </source>
</evidence>
<dbReference type="Gene3D" id="1.20.1640.10">
    <property type="entry name" value="Multidrug efflux transporter AcrB transmembrane domain"/>
    <property type="match status" value="1"/>
</dbReference>
<dbReference type="GO" id="GO:0006605">
    <property type="term" value="P:protein targeting"/>
    <property type="evidence" value="ECO:0007669"/>
    <property type="project" value="UniProtKB-UniRule"/>
</dbReference>
<dbReference type="Gene3D" id="3.30.1360.200">
    <property type="match status" value="1"/>
</dbReference>
<dbReference type="NCBIfam" id="TIGR01129">
    <property type="entry name" value="secD"/>
    <property type="match status" value="1"/>
</dbReference>
<dbReference type="PRINTS" id="PR00702">
    <property type="entry name" value="ACRIFLAVINRP"/>
</dbReference>
<keyword evidence="8 10" id="KW-0811">Translocation</keyword>
<dbReference type="GO" id="GO:0005886">
    <property type="term" value="C:plasma membrane"/>
    <property type="evidence" value="ECO:0007669"/>
    <property type="project" value="UniProtKB-SubCell"/>
</dbReference>